<dbReference type="InterPro" id="IPR004103">
    <property type="entry name" value="Lyase_8_C"/>
</dbReference>
<keyword evidence="9" id="KW-0456">Lyase</keyword>
<dbReference type="GO" id="GO:0005576">
    <property type="term" value="C:extracellular region"/>
    <property type="evidence" value="ECO:0007669"/>
    <property type="project" value="InterPro"/>
</dbReference>
<evidence type="ECO:0000259" key="15">
    <source>
        <dbReference type="Pfam" id="PF08531"/>
    </source>
</evidence>
<accession>I9RP10</accession>
<dbReference type="InterPro" id="IPR012970">
    <property type="entry name" value="Lyase_8_alpha_N"/>
</dbReference>
<evidence type="ECO:0000256" key="10">
    <source>
        <dbReference type="SAM" id="SignalP"/>
    </source>
</evidence>
<dbReference type="SUPFAM" id="SSF48230">
    <property type="entry name" value="Chondroitin AC/alginate lyase"/>
    <property type="match status" value="1"/>
</dbReference>
<feature type="domain" description="Alpha-L-rhamnosidase six-hairpin glycosidase" evidence="16">
    <location>
        <begin position="1126"/>
        <end position="1469"/>
    </location>
</feature>
<comment type="catalytic activity">
    <reaction evidence="1">
        <text>Hydrolysis of terminal non-reducing alpha-L-rhamnose residues in alpha-L-rhamnosides.</text>
        <dbReference type="EC" id="3.2.1.40"/>
    </reaction>
</comment>
<dbReference type="Gene3D" id="2.60.120.260">
    <property type="entry name" value="Galactose-binding domain-like"/>
    <property type="match status" value="2"/>
</dbReference>
<evidence type="ECO:0000256" key="7">
    <source>
        <dbReference type="ARBA" id="ARBA00022801"/>
    </source>
</evidence>
<evidence type="ECO:0000256" key="4">
    <source>
        <dbReference type="ARBA" id="ARBA00011245"/>
    </source>
</evidence>
<dbReference type="InterPro" id="IPR014718">
    <property type="entry name" value="GH-type_carb-bd"/>
</dbReference>
<comment type="cofactor">
    <cofactor evidence="2">
        <name>Ca(2+)</name>
        <dbReference type="ChEBI" id="CHEBI:29108"/>
    </cofactor>
</comment>
<dbReference type="Pfam" id="PF17390">
    <property type="entry name" value="Bac_rhamnosid_C"/>
    <property type="match status" value="1"/>
</dbReference>
<dbReference type="SUPFAM" id="SSF48208">
    <property type="entry name" value="Six-hairpin glycosidases"/>
    <property type="match status" value="1"/>
</dbReference>
<dbReference type="PANTHER" id="PTHR33307:SF6">
    <property type="entry name" value="ALPHA-RHAMNOSIDASE (EUROFUNG)-RELATED"/>
    <property type="match status" value="1"/>
</dbReference>
<evidence type="ECO:0000259" key="12">
    <source>
        <dbReference type="Pfam" id="PF02884"/>
    </source>
</evidence>
<dbReference type="GO" id="GO:0030246">
    <property type="term" value="F:carbohydrate binding"/>
    <property type="evidence" value="ECO:0007669"/>
    <property type="project" value="InterPro"/>
</dbReference>
<dbReference type="EMBL" id="AGXS01000026">
    <property type="protein sequence ID" value="EIY44681.1"/>
    <property type="molecule type" value="Genomic_DNA"/>
</dbReference>
<dbReference type="RefSeq" id="WP_007487283.1">
    <property type="nucleotide sequence ID" value="NZ_JH724316.1"/>
</dbReference>
<keyword evidence="8" id="KW-0106">Calcium</keyword>
<proteinExistence type="inferred from homology"/>
<dbReference type="SUPFAM" id="SSF49785">
    <property type="entry name" value="Galactose-binding domain-like"/>
    <property type="match status" value="1"/>
</dbReference>
<dbReference type="STRING" id="997884.HMPREF1068_03968"/>
<dbReference type="GO" id="GO:0005975">
    <property type="term" value="P:carbohydrate metabolic process"/>
    <property type="evidence" value="ECO:0007669"/>
    <property type="project" value="InterPro"/>
</dbReference>
<dbReference type="InterPro" id="IPR008928">
    <property type="entry name" value="6-hairpin_glycosidase_sf"/>
</dbReference>
<evidence type="ECO:0000256" key="6">
    <source>
        <dbReference type="ARBA" id="ARBA00022729"/>
    </source>
</evidence>
<keyword evidence="19" id="KW-1185">Reference proteome</keyword>
<dbReference type="EC" id="3.2.1.40" evidence="5"/>
<dbReference type="GO" id="GO:0016837">
    <property type="term" value="F:carbon-oxygen lyase activity, acting on polysaccharides"/>
    <property type="evidence" value="ECO:0007669"/>
    <property type="project" value="UniProtKB-ARBA"/>
</dbReference>
<evidence type="ECO:0000256" key="8">
    <source>
        <dbReference type="ARBA" id="ARBA00022837"/>
    </source>
</evidence>
<evidence type="ECO:0000256" key="5">
    <source>
        <dbReference type="ARBA" id="ARBA00012652"/>
    </source>
</evidence>
<dbReference type="InterPro" id="IPR008902">
    <property type="entry name" value="Rhamnosid_concanavalin"/>
</dbReference>
<comment type="caution">
    <text evidence="18">The sequence shown here is derived from an EMBL/GenBank/DDBJ whole genome shotgun (WGS) entry which is preliminary data.</text>
</comment>
<evidence type="ECO:0000259" key="11">
    <source>
        <dbReference type="Pfam" id="PF02278"/>
    </source>
</evidence>
<evidence type="ECO:0000259" key="14">
    <source>
        <dbReference type="Pfam" id="PF08124"/>
    </source>
</evidence>
<dbReference type="InterPro" id="IPR012341">
    <property type="entry name" value="6hp_glycosidase-like_sf"/>
</dbReference>
<keyword evidence="7" id="KW-0378">Hydrolase</keyword>
<dbReference type="InterPro" id="IPR011071">
    <property type="entry name" value="Lyase_8-like_C"/>
</dbReference>
<dbReference type="Pfam" id="PF08531">
    <property type="entry name" value="Bac_rhamnosid_N"/>
    <property type="match status" value="1"/>
</dbReference>
<feature type="domain" description="Alpha-L-rhamnosidase concanavalin-like" evidence="13">
    <location>
        <begin position="1029"/>
        <end position="1120"/>
    </location>
</feature>
<dbReference type="InterPro" id="IPR011013">
    <property type="entry name" value="Gal_mutarotase_sf_dom"/>
</dbReference>
<evidence type="ECO:0000256" key="1">
    <source>
        <dbReference type="ARBA" id="ARBA00001445"/>
    </source>
</evidence>
<dbReference type="InterPro" id="IPR008979">
    <property type="entry name" value="Galactose-bd-like_sf"/>
</dbReference>
<dbReference type="Pfam" id="PF17389">
    <property type="entry name" value="Bac_rhamnosid6H"/>
    <property type="match status" value="1"/>
</dbReference>
<comment type="subunit">
    <text evidence="4">Monomer.</text>
</comment>
<dbReference type="Pfam" id="PF02884">
    <property type="entry name" value="Lyase_8_C"/>
    <property type="match status" value="1"/>
</dbReference>
<dbReference type="InterPro" id="IPR035398">
    <property type="entry name" value="Bac_rhamnosid_C"/>
</dbReference>
<dbReference type="InterPro" id="IPR035396">
    <property type="entry name" value="Bac_rhamnosid6H"/>
</dbReference>
<dbReference type="Gene3D" id="2.60.220.10">
    <property type="entry name" value="Polysaccharide lyase family 8-like, C-terminal"/>
    <property type="match status" value="1"/>
</dbReference>
<evidence type="ECO:0000259" key="13">
    <source>
        <dbReference type="Pfam" id="PF05592"/>
    </source>
</evidence>
<dbReference type="HOGENOM" id="CLU_244919_0_0_10"/>
<dbReference type="Gene3D" id="2.60.40.10">
    <property type="entry name" value="Immunoglobulins"/>
    <property type="match status" value="1"/>
</dbReference>
<dbReference type="Gene3D" id="2.70.98.10">
    <property type="match status" value="1"/>
</dbReference>
<organism evidence="18 19">
    <name type="scientific">Bacteroides nordii CL02T12C05</name>
    <dbReference type="NCBI Taxonomy" id="997884"/>
    <lineage>
        <taxon>Bacteria</taxon>
        <taxon>Pseudomonadati</taxon>
        <taxon>Bacteroidota</taxon>
        <taxon>Bacteroidia</taxon>
        <taxon>Bacteroidales</taxon>
        <taxon>Bacteroidaceae</taxon>
        <taxon>Bacteroides</taxon>
    </lineage>
</organism>
<dbReference type="Pfam" id="PF25788">
    <property type="entry name" value="Ig_Rha78A_N"/>
    <property type="match status" value="1"/>
</dbReference>
<feature type="domain" description="Polysaccharide lyase 8 N-terminal alpha-helical" evidence="14">
    <location>
        <begin position="60"/>
        <end position="311"/>
    </location>
</feature>
<dbReference type="Gene3D" id="1.50.10.100">
    <property type="entry name" value="Chondroitin AC/alginate lyase"/>
    <property type="match status" value="1"/>
</dbReference>
<dbReference type="eggNOG" id="COG3250">
    <property type="taxonomic scope" value="Bacteria"/>
</dbReference>
<dbReference type="SUPFAM" id="SSF49863">
    <property type="entry name" value="Hyaluronate lyase-like, C-terminal domain"/>
    <property type="match status" value="1"/>
</dbReference>
<comment type="similarity">
    <text evidence="3">Belongs to the polysaccharide lyase 8 family.</text>
</comment>
<dbReference type="Pfam" id="PF02278">
    <property type="entry name" value="Lyase_8"/>
    <property type="match status" value="1"/>
</dbReference>
<dbReference type="Pfam" id="PF05592">
    <property type="entry name" value="Bac_rhamnosid"/>
    <property type="match status" value="1"/>
</dbReference>
<dbReference type="Gene3D" id="2.60.420.10">
    <property type="entry name" value="Maltose phosphorylase, domain 3"/>
    <property type="match status" value="1"/>
</dbReference>
<name>I9RP10_9BACE</name>
<evidence type="ECO:0000259" key="17">
    <source>
        <dbReference type="Pfam" id="PF17390"/>
    </source>
</evidence>
<dbReference type="eggNOG" id="COG5492">
    <property type="taxonomic scope" value="Bacteria"/>
</dbReference>
<dbReference type="Pfam" id="PF08124">
    <property type="entry name" value="Lyase_8_N"/>
    <property type="match status" value="1"/>
</dbReference>
<dbReference type="PATRIC" id="fig|997884.3.peg.4072"/>
<feature type="chain" id="PRO_5003725254" description="alpha-L-rhamnosidase" evidence="10">
    <location>
        <begin position="22"/>
        <end position="1594"/>
    </location>
</feature>
<evidence type="ECO:0000313" key="19">
    <source>
        <dbReference type="Proteomes" id="UP000003089"/>
    </source>
</evidence>
<feature type="domain" description="Polysaccharide lyase family 8 central" evidence="11">
    <location>
        <begin position="338"/>
        <end position="582"/>
    </location>
</feature>
<dbReference type="Gene3D" id="1.50.10.10">
    <property type="match status" value="1"/>
</dbReference>
<protein>
    <recommendedName>
        <fullName evidence="5">alpha-L-rhamnosidase</fullName>
        <ecNumber evidence="5">3.2.1.40</ecNumber>
    </recommendedName>
</protein>
<evidence type="ECO:0000256" key="2">
    <source>
        <dbReference type="ARBA" id="ARBA00001913"/>
    </source>
</evidence>
<dbReference type="InterPro" id="IPR003159">
    <property type="entry name" value="Lyase_8_central_dom"/>
</dbReference>
<dbReference type="Proteomes" id="UP000003089">
    <property type="component" value="Unassembled WGS sequence"/>
</dbReference>
<dbReference type="InterPro" id="IPR013783">
    <property type="entry name" value="Ig-like_fold"/>
</dbReference>
<evidence type="ECO:0000256" key="3">
    <source>
        <dbReference type="ARBA" id="ARBA00006699"/>
    </source>
</evidence>
<feature type="domain" description="Polysaccharide lyase family 8 C-terminal" evidence="12">
    <location>
        <begin position="597"/>
        <end position="665"/>
    </location>
</feature>
<evidence type="ECO:0000313" key="18">
    <source>
        <dbReference type="EMBL" id="EIY44681.1"/>
    </source>
</evidence>
<sequence length="1594" mass="179846">MRRLLVLFSFVGLFFSSFAFAGGDVNAQKELDELTRRLIASHLEGEVDEEAIGRFMESMQSDGSFPKIDYVTVFAGFPAGTHLKRLKAMAHAYRKPGNKYYNSKKLLNKIQLGFEYWNRMQPKSKNWWFIDIGAPQDYMVALILLKDKISEKKLLQYSAYLEDRTGNQGHKGKNRTWVSDVTIHKGCIENNMELVRIGFESIASTIKIVPRQGDEGIKIDGSFHQHRPQLYSGGYGLSFMDDLVYYIHLVNGTAFAAYFTPEKRQILSDVLLNGQRLFGYRSTFEFGATGRNITRKGGVNNVSATMLNRMIQNDPEHAAEYQAWMEHLGGAPFPVPGNKYFWKSDIMTQHGANYYLSAKVLSTRTNGTEMINNENLKGYNLPLGATNILTSGEEYKNIFPLWNWTRIPGTTAVQHPDSARLTGYFYGTNVFAGGVSSGRNGLIAYEHDYRGLQAKKAYFFLDDVLLCLGAGITSDSPEEAATTVNQCYFSGELTVGITAGSVSYKKDAWVENPLWVYHDRVGYLFPMGGNVGVSSKTQTGSWRDINIDGDKRVLSADIFNLWISHGRKATDATYAYMVVPDQSLPDFERFVTDHTYRIIKNTADIQAVKLAKAQAYAIVFYTPGTVDMGDGLTVGADKKSIVYIEKVEDGFKIWAADPLHSQKDVHIMLNGREVTIAFPDGATTGSTATVDIAWVEPADLQCEYLKNPLGLDVSRPRLSWKMGTTLTARGQKQTAYQILVASSRALLDKNQGDLWDSGRVDSGESVNIVYDGKPLATGLKCFWKVRLVDEQGNWTSWSEPATWQMGLFADDWKARWIGSAEMESQSVGGRPIDNKMPDPWFRKTFTLSEAPQEALIYVASIGYHELYVNGERIGDAVLSPSVTDHKSRARFMTYDIAPYLKAGENVLALWLGTSWAIFPAYQQEGRPAIPMVLAQAEITLPSGEKLRVMTDDSWKTHASSNTLMGYWDAHHFAGEFQDASLEIEGWNETGFDDSAWTGVKVYQPQIVVSADKTQPNRLMEEIKPLSVKEVKPGVYRVDMGINYAGWFEMQLAGQPGDSIVFQFSEREKDVCSYGIRSIYKLSPDGKGIFCNHFNYMTGRWVQITGLRSAPKLEQIQGWMIRPDYQQASGFECDMPLLNDLYRTTLWTFENLSLGNFVVDCPHRERRGYGGDALATTRAGMDNYQLPAFYTKWMEDWRDVQAEDGSVPHTAPTYIGGGGPSWSGFCITLPWEMYRQYGDVRVLSESFSTIQRWLDFVETKSKDNMLVRWGSKWSFLGDWLWPDAWTERSAMEKQGKALGDTRETLFFNNCHWIYSLETAARIADVLGNETAATAWRKRAAEVRKSVHTTFFNSRDNSYVNGYPSYLAIALMVDLPPEHLKAKVWKRLEQEIRINRKGHFWGGITAGSFLFHTLLDNHRNDLICEMVTKEDFPGWGNMLKKGNGTFFEDWECRGSALHSSYLYIGTWFIEALGGIQRPEAGFKEFIIAPWINEKGPKQVRSHYNSMYGTIVSNWEVRDGKLDIEVVIPANTTALLKLPNVRLASVKEGGIGWKEAKGVRLESQQKDTVTFALEAGTYHFSAMMCFPHGEVRQAMIE</sequence>
<dbReference type="SUPFAM" id="SSF74650">
    <property type="entry name" value="Galactose mutarotase-like"/>
    <property type="match status" value="1"/>
</dbReference>
<keyword evidence="6 10" id="KW-0732">Signal</keyword>
<dbReference type="InterPro" id="IPR008929">
    <property type="entry name" value="Chondroitin_lyas"/>
</dbReference>
<gene>
    <name evidence="18" type="ORF">HMPREF1068_03968</name>
</gene>
<feature type="domain" description="Bacterial alpha-L-rhamnosidase N-terminal" evidence="15">
    <location>
        <begin position="851"/>
        <end position="1019"/>
    </location>
</feature>
<dbReference type="GO" id="GO:0016757">
    <property type="term" value="F:glycosyltransferase activity"/>
    <property type="evidence" value="ECO:0007669"/>
    <property type="project" value="UniProtKB-ARBA"/>
</dbReference>
<feature type="domain" description="Alpha-L-rhamnosidase C-terminal" evidence="17">
    <location>
        <begin position="1472"/>
        <end position="1544"/>
    </location>
</feature>
<dbReference type="InterPro" id="IPR013737">
    <property type="entry name" value="Bac_rhamnosid_N"/>
</dbReference>
<dbReference type="GO" id="GO:0030596">
    <property type="term" value="F:alpha-L-rhamnosidase activity"/>
    <property type="evidence" value="ECO:0007669"/>
    <property type="project" value="UniProtKB-EC"/>
</dbReference>
<evidence type="ECO:0000256" key="9">
    <source>
        <dbReference type="ARBA" id="ARBA00023239"/>
    </source>
</evidence>
<feature type="signal peptide" evidence="10">
    <location>
        <begin position="1"/>
        <end position="21"/>
    </location>
</feature>
<evidence type="ECO:0000259" key="16">
    <source>
        <dbReference type="Pfam" id="PF17389"/>
    </source>
</evidence>
<reference evidence="18 19" key="1">
    <citation type="submission" date="2012-02" db="EMBL/GenBank/DDBJ databases">
        <title>The Genome Sequence of Bacteroides nordii CL02T12C05.</title>
        <authorList>
            <consortium name="The Broad Institute Genome Sequencing Platform"/>
            <person name="Earl A."/>
            <person name="Ward D."/>
            <person name="Feldgarden M."/>
            <person name="Gevers D."/>
            <person name="Zitomersky N.L."/>
            <person name="Coyne M.J."/>
            <person name="Comstock L.E."/>
            <person name="Young S.K."/>
            <person name="Zeng Q."/>
            <person name="Gargeya S."/>
            <person name="Fitzgerald M."/>
            <person name="Haas B."/>
            <person name="Abouelleil A."/>
            <person name="Alvarado L."/>
            <person name="Arachchi H.M."/>
            <person name="Berlin A."/>
            <person name="Chapman S.B."/>
            <person name="Gearin G."/>
            <person name="Goldberg J."/>
            <person name="Griggs A."/>
            <person name="Gujja S."/>
            <person name="Hansen M."/>
            <person name="Heiman D."/>
            <person name="Howarth C."/>
            <person name="Larimer J."/>
            <person name="Lui A."/>
            <person name="MacDonald P.J.P."/>
            <person name="McCowen C."/>
            <person name="Montmayeur A."/>
            <person name="Murphy C."/>
            <person name="Neiman D."/>
            <person name="Pearson M."/>
            <person name="Priest M."/>
            <person name="Roberts A."/>
            <person name="Saif S."/>
            <person name="Shea T."/>
            <person name="Sisk P."/>
            <person name="Stolte C."/>
            <person name="Sykes S."/>
            <person name="Wortman J."/>
            <person name="Nusbaum C."/>
            <person name="Birren B."/>
        </authorList>
    </citation>
    <scope>NUCLEOTIDE SEQUENCE [LARGE SCALE GENOMIC DNA]</scope>
    <source>
        <strain evidence="18 19">CL02T12C05</strain>
    </source>
</reference>
<dbReference type="InterPro" id="IPR016007">
    <property type="entry name" value="Alpha_rhamnosid"/>
</dbReference>
<dbReference type="PANTHER" id="PTHR33307">
    <property type="entry name" value="ALPHA-RHAMNOSIDASE (EUROFUNG)"/>
    <property type="match status" value="1"/>
</dbReference>